<dbReference type="GeneID" id="78124984"/>
<dbReference type="EMBL" id="FNPR01000003">
    <property type="protein sequence ID" value="SDY65338.1"/>
    <property type="molecule type" value="Genomic_DNA"/>
</dbReference>
<accession>A0A1H3LMY3</accession>
<name>A0A1H3LMY3_9RHOB</name>
<protein>
    <submittedName>
        <fullName evidence="2">ABC-type uncharacterized transport system, substrate-binding protein</fullName>
    </submittedName>
</protein>
<dbReference type="STRING" id="576131.SAMN05444486_10324"/>
<dbReference type="AlphaFoldDB" id="A0A1H3LMY3"/>
<dbReference type="Pfam" id="PF06226">
    <property type="entry name" value="DUF1007"/>
    <property type="match status" value="1"/>
</dbReference>
<dbReference type="Proteomes" id="UP000199026">
    <property type="component" value="Unassembled WGS sequence"/>
</dbReference>
<evidence type="ECO:0000313" key="2">
    <source>
        <dbReference type="EMBL" id="SDY65338.1"/>
    </source>
</evidence>
<feature type="chain" id="PRO_5011547209" evidence="1">
    <location>
        <begin position="20"/>
        <end position="207"/>
    </location>
</feature>
<feature type="signal peptide" evidence="1">
    <location>
        <begin position="1"/>
        <end position="19"/>
    </location>
</feature>
<keyword evidence="3" id="KW-1185">Reference proteome</keyword>
<keyword evidence="1" id="KW-0732">Signal</keyword>
<reference evidence="2 3" key="1">
    <citation type="submission" date="2016-10" db="EMBL/GenBank/DDBJ databases">
        <authorList>
            <person name="de Groot N.N."/>
        </authorList>
    </citation>
    <scope>NUCLEOTIDE SEQUENCE [LARGE SCALE GENOMIC DNA]</scope>
    <source>
        <strain evidence="2 3">DSM 24677</strain>
    </source>
</reference>
<evidence type="ECO:0000313" key="3">
    <source>
        <dbReference type="Proteomes" id="UP000199026"/>
    </source>
</evidence>
<evidence type="ECO:0000256" key="1">
    <source>
        <dbReference type="SAM" id="SignalP"/>
    </source>
</evidence>
<dbReference type="RefSeq" id="WP_089891759.1">
    <property type="nucleotide sequence ID" value="NZ_CANMFH010000005.1"/>
</dbReference>
<organism evidence="2 3">
    <name type="scientific">Lentibacter algarum</name>
    <dbReference type="NCBI Taxonomy" id="576131"/>
    <lineage>
        <taxon>Bacteria</taxon>
        <taxon>Pseudomonadati</taxon>
        <taxon>Pseudomonadota</taxon>
        <taxon>Alphaproteobacteria</taxon>
        <taxon>Rhodobacterales</taxon>
        <taxon>Roseobacteraceae</taxon>
        <taxon>Lentibacter</taxon>
    </lineage>
</organism>
<gene>
    <name evidence="2" type="ORF">SAMN05444486_10324</name>
</gene>
<dbReference type="InterPro" id="IPR010412">
    <property type="entry name" value="DUF1007"/>
</dbReference>
<sequence>MRYLSAIFCLLAAPLTAHPHVFVETGLKLVRGQNGMVEGVEVTWRYDELYSLLVLEDMGLDDDFDGKLTQVEMAELDGFDLKWIEGFEGDLYATSAEGKLALGPPKNRGTSIEKGQIVTRHFRALEHSAKTLSLKAFDPTYYTAYDLGLGIDLPGGCEAKVIKADLDAAKRLEAELLGDDVDNPEADYPEVGEEFADEIIVTCAPAS</sequence>
<dbReference type="OrthoDB" id="1679673at2"/>
<proteinExistence type="predicted"/>